<evidence type="ECO:0000313" key="2">
    <source>
        <dbReference type="Proteomes" id="UP000284706"/>
    </source>
</evidence>
<dbReference type="AlphaFoldDB" id="A0A409YVA3"/>
<gene>
    <name evidence="1" type="ORF">CVT26_004119</name>
</gene>
<dbReference type="EMBL" id="NHYE01000224">
    <property type="protein sequence ID" value="PPR06932.1"/>
    <property type="molecule type" value="Genomic_DNA"/>
</dbReference>
<accession>A0A409YVA3</accession>
<sequence>MAADGTDKEPPTTDHLFQQRQARSTAFWVRTGVGQVVDEGVYVQYVVVGVRREVVDSAGVLRRSSSLSRGFLENFVYTAHWIKGTDCTVHCARHCATWGVVGCSRRVFERGSGFDGGGNVSIVDVTAGAVLAAMWEEYSKRIRKVHPAVALAEIFDPNYCISIRYDIRGEEDINRLQTTDSDASLDFFGLTIVPRNPSTYRWRRDEPFGNV</sequence>
<dbReference type="InParanoid" id="A0A409YVA3"/>
<proteinExistence type="predicted"/>
<comment type="caution">
    <text evidence="1">The sequence shown here is derived from an EMBL/GenBank/DDBJ whole genome shotgun (WGS) entry which is preliminary data.</text>
</comment>
<evidence type="ECO:0000313" key="1">
    <source>
        <dbReference type="EMBL" id="PPR06932.1"/>
    </source>
</evidence>
<reference evidence="1 2" key="1">
    <citation type="journal article" date="2018" name="Evol. Lett.">
        <title>Horizontal gene cluster transfer increased hallucinogenic mushroom diversity.</title>
        <authorList>
            <person name="Reynolds H.T."/>
            <person name="Vijayakumar V."/>
            <person name="Gluck-Thaler E."/>
            <person name="Korotkin H.B."/>
            <person name="Matheny P.B."/>
            <person name="Slot J.C."/>
        </authorList>
    </citation>
    <scope>NUCLEOTIDE SEQUENCE [LARGE SCALE GENOMIC DNA]</scope>
    <source>
        <strain evidence="1 2">SRW20</strain>
    </source>
</reference>
<name>A0A409YVA3_9AGAR</name>
<keyword evidence="2" id="KW-1185">Reference proteome</keyword>
<protein>
    <submittedName>
        <fullName evidence="1">Uncharacterized protein</fullName>
    </submittedName>
</protein>
<dbReference type="Proteomes" id="UP000284706">
    <property type="component" value="Unassembled WGS sequence"/>
</dbReference>
<organism evidence="1 2">
    <name type="scientific">Gymnopilus dilepis</name>
    <dbReference type="NCBI Taxonomy" id="231916"/>
    <lineage>
        <taxon>Eukaryota</taxon>
        <taxon>Fungi</taxon>
        <taxon>Dikarya</taxon>
        <taxon>Basidiomycota</taxon>
        <taxon>Agaricomycotina</taxon>
        <taxon>Agaricomycetes</taxon>
        <taxon>Agaricomycetidae</taxon>
        <taxon>Agaricales</taxon>
        <taxon>Agaricineae</taxon>
        <taxon>Hymenogastraceae</taxon>
        <taxon>Gymnopilus</taxon>
    </lineage>
</organism>